<reference evidence="12 13" key="2">
    <citation type="journal article" date="2010" name="Stand. Genomic Sci.">
        <title>Complete genome sequence of Sulfurospirillum deleyianum type strain (5175).</title>
        <authorList>
            <person name="Sikorski J."/>
            <person name="Lapidus A."/>
            <person name="Copeland A."/>
            <person name="Glavina Del Rio T."/>
            <person name="Nolan M."/>
            <person name="Lucas S."/>
            <person name="Chen F."/>
            <person name="Tice H."/>
            <person name="Cheng J.F."/>
            <person name="Saunders E."/>
            <person name="Bruce D."/>
            <person name="Goodwin L."/>
            <person name="Pitluck S."/>
            <person name="Ovchinnikova G."/>
            <person name="Pati A."/>
            <person name="Ivanova N."/>
            <person name="Mavromatis K."/>
            <person name="Chen A."/>
            <person name="Palaniappan K."/>
            <person name="Chain P."/>
            <person name="Land M."/>
            <person name="Hauser L."/>
            <person name="Chang Y.J."/>
            <person name="Jeffries C.D."/>
            <person name="Brettin T."/>
            <person name="Detter J.C."/>
            <person name="Han C."/>
            <person name="Rohde M."/>
            <person name="Lang E."/>
            <person name="Spring S."/>
            <person name="Goker M."/>
            <person name="Bristow J."/>
            <person name="Eisen J.A."/>
            <person name="Markowitz V."/>
            <person name="Hugenholtz P."/>
            <person name="Kyrpides N.C."/>
            <person name="Klenk H.P."/>
        </authorList>
    </citation>
    <scope>NUCLEOTIDE SEQUENCE [LARGE SCALE GENOMIC DNA]</scope>
    <source>
        <strain evidence="13">ATCC 51133 / DSM 6946 / 5175</strain>
    </source>
</reference>
<dbReference type="eggNOG" id="COG0597">
    <property type="taxonomic scope" value="Bacteria"/>
</dbReference>
<organism evidence="12 13">
    <name type="scientific">Sulfurospirillum deleyianum (strain ATCC 51133 / DSM 6946 / 5175)</name>
    <dbReference type="NCBI Taxonomy" id="525898"/>
    <lineage>
        <taxon>Bacteria</taxon>
        <taxon>Pseudomonadati</taxon>
        <taxon>Campylobacterota</taxon>
        <taxon>Epsilonproteobacteria</taxon>
        <taxon>Campylobacterales</taxon>
        <taxon>Sulfurospirillaceae</taxon>
        <taxon>Sulfurospirillum</taxon>
    </lineage>
</organism>
<evidence type="ECO:0000313" key="12">
    <source>
        <dbReference type="EMBL" id="ACZ11117.1"/>
    </source>
</evidence>
<dbReference type="PANTHER" id="PTHR33695">
    <property type="entry name" value="LIPOPROTEIN SIGNAL PEPTIDASE"/>
    <property type="match status" value="1"/>
</dbReference>
<comment type="function">
    <text evidence="9 10">This protein specifically catalyzes the removal of signal peptides from prolipoproteins.</text>
</comment>
<keyword evidence="2 9" id="KW-1003">Cell membrane</keyword>
<dbReference type="RefSeq" id="WP_012855883.1">
    <property type="nucleotide sequence ID" value="NC_013512.1"/>
</dbReference>
<evidence type="ECO:0000256" key="4">
    <source>
        <dbReference type="ARBA" id="ARBA00022692"/>
    </source>
</evidence>
<feature type="active site" evidence="9">
    <location>
        <position position="110"/>
    </location>
</feature>
<dbReference type="AlphaFoldDB" id="D1AYX9"/>
<dbReference type="GO" id="GO:0004190">
    <property type="term" value="F:aspartic-type endopeptidase activity"/>
    <property type="evidence" value="ECO:0007669"/>
    <property type="project" value="UniProtKB-UniRule"/>
</dbReference>
<gene>
    <name evidence="9" type="primary">lspA</name>
    <name evidence="12" type="ordered locus">Sdel_0079</name>
</gene>
<comment type="caution">
    <text evidence="9">Lacks conserved residue(s) required for the propagation of feature annotation.</text>
</comment>
<keyword evidence="3 9" id="KW-0645">Protease</keyword>
<evidence type="ECO:0000256" key="2">
    <source>
        <dbReference type="ARBA" id="ARBA00022475"/>
    </source>
</evidence>
<evidence type="ECO:0000256" key="3">
    <source>
        <dbReference type="ARBA" id="ARBA00022670"/>
    </source>
</evidence>
<comment type="pathway">
    <text evidence="9">Protein modification; lipoprotein biosynthesis (signal peptide cleavage).</text>
</comment>
<comment type="catalytic activity">
    <reaction evidence="9 10">
        <text>Release of signal peptides from bacterial membrane prolipoproteins. Hydrolyzes -Xaa-Yaa-Zaa-|-(S,diacylglyceryl)Cys-, in which Xaa is hydrophobic (preferably Leu), and Yaa (Ala or Ser) and Zaa (Gly or Ala) have small, neutral side chains.</text>
        <dbReference type="EC" id="3.4.23.36"/>
    </reaction>
</comment>
<dbReference type="EMBL" id="CP001816">
    <property type="protein sequence ID" value="ACZ11117.1"/>
    <property type="molecule type" value="Genomic_DNA"/>
</dbReference>
<evidence type="ECO:0000256" key="5">
    <source>
        <dbReference type="ARBA" id="ARBA00022750"/>
    </source>
</evidence>
<feature type="active site" evidence="9">
    <location>
        <position position="127"/>
    </location>
</feature>
<evidence type="ECO:0000313" key="13">
    <source>
        <dbReference type="Proteomes" id="UP000002222"/>
    </source>
</evidence>
<dbReference type="PROSITE" id="PS00855">
    <property type="entry name" value="SPASE_II"/>
    <property type="match status" value="1"/>
</dbReference>
<comment type="subcellular location">
    <subcellularLocation>
        <location evidence="9">Cell inner membrane</location>
        <topology evidence="9">Multi-pass membrane protein</topology>
    </subcellularLocation>
</comment>
<keyword evidence="12" id="KW-0449">Lipoprotein</keyword>
<feature type="transmembrane region" description="Helical" evidence="9">
    <location>
        <begin position="58"/>
        <end position="76"/>
    </location>
</feature>
<dbReference type="Pfam" id="PF01252">
    <property type="entry name" value="Peptidase_A8"/>
    <property type="match status" value="1"/>
</dbReference>
<dbReference type="Proteomes" id="UP000002222">
    <property type="component" value="Chromosome"/>
</dbReference>
<keyword evidence="8 9" id="KW-0472">Membrane</keyword>
<comment type="similarity">
    <text evidence="1 9 11">Belongs to the peptidase A8 family.</text>
</comment>
<name>D1AYX9_SULD5</name>
<proteinExistence type="inferred from homology"/>
<keyword evidence="4 9" id="KW-0812">Transmembrane</keyword>
<dbReference type="HOGENOM" id="CLU_083252_4_3_7"/>
<dbReference type="STRING" id="525898.Sdel_0079"/>
<dbReference type="OrthoDB" id="9810259at2"/>
<dbReference type="PRINTS" id="PR00781">
    <property type="entry name" value="LIPOSIGPTASE"/>
</dbReference>
<dbReference type="GO" id="GO:0005886">
    <property type="term" value="C:plasma membrane"/>
    <property type="evidence" value="ECO:0007669"/>
    <property type="project" value="UniProtKB-SubCell"/>
</dbReference>
<feature type="transmembrane region" description="Helical" evidence="9">
    <location>
        <begin position="120"/>
        <end position="139"/>
    </location>
</feature>
<evidence type="ECO:0000256" key="7">
    <source>
        <dbReference type="ARBA" id="ARBA00022989"/>
    </source>
</evidence>
<keyword evidence="13" id="KW-1185">Reference proteome</keyword>
<reference evidence="13" key="1">
    <citation type="submission" date="2009-11" db="EMBL/GenBank/DDBJ databases">
        <title>The complete genome of Sulfurospirillum deleyianum DSM 6946.</title>
        <authorList>
            <consortium name="US DOE Joint Genome Institute (JGI-PGF)"/>
            <person name="Lucas S."/>
            <person name="Copeland A."/>
            <person name="Lapidus A."/>
            <person name="Glavina del Rio T."/>
            <person name="Dalin E."/>
            <person name="Tice H."/>
            <person name="Bruce D."/>
            <person name="Goodwin L."/>
            <person name="Pitluck S."/>
            <person name="Kyrpides N."/>
            <person name="Mavromatis K."/>
            <person name="Ivanova N."/>
            <person name="Ovchinnikova G."/>
            <person name="Munk A.C."/>
            <person name="Lu M."/>
            <person name="Brettin T."/>
            <person name="Detter J.C."/>
            <person name="Han C."/>
            <person name="Tapia R."/>
            <person name="Larimer F."/>
            <person name="Land M."/>
            <person name="Hauser L."/>
            <person name="Markowitz V."/>
            <person name="Cheng J.F."/>
            <person name="Hugenholtz P."/>
            <person name="Woyke T."/>
            <person name="Wu D."/>
            <person name="Aumann P."/>
            <person name="Schneider S."/>
            <person name="Lang E."/>
            <person name="Spring S."/>
            <person name="Klenk H.P."/>
            <person name="Eisen J.A."/>
        </authorList>
    </citation>
    <scope>NUCLEOTIDE SEQUENCE [LARGE SCALE GENOMIC DNA]</scope>
    <source>
        <strain evidence="13">ATCC 51133 / DSM 6946 / 5175</strain>
    </source>
</reference>
<keyword evidence="6 9" id="KW-0378">Hydrolase</keyword>
<dbReference type="EC" id="3.4.23.36" evidence="9"/>
<evidence type="ECO:0000256" key="9">
    <source>
        <dbReference type="HAMAP-Rule" id="MF_00161"/>
    </source>
</evidence>
<dbReference type="KEGG" id="sdl:Sdel_0079"/>
<dbReference type="InterPro" id="IPR001872">
    <property type="entry name" value="Peptidase_A8"/>
</dbReference>
<protein>
    <recommendedName>
        <fullName evidence="9">Lipoprotein signal peptidase</fullName>
        <ecNumber evidence="9">3.4.23.36</ecNumber>
    </recommendedName>
    <alternativeName>
        <fullName evidence="9">Prolipoprotein signal peptidase</fullName>
    </alternativeName>
    <alternativeName>
        <fullName evidence="9">Signal peptidase II</fullName>
        <shortName evidence="9">SPase II</shortName>
    </alternativeName>
</protein>
<evidence type="ECO:0000256" key="1">
    <source>
        <dbReference type="ARBA" id="ARBA00006139"/>
    </source>
</evidence>
<keyword evidence="7 9" id="KW-1133">Transmembrane helix</keyword>
<dbReference type="HAMAP" id="MF_00161">
    <property type="entry name" value="LspA"/>
    <property type="match status" value="1"/>
</dbReference>
<accession>D1AYX9</accession>
<evidence type="ECO:0000256" key="6">
    <source>
        <dbReference type="ARBA" id="ARBA00022801"/>
    </source>
</evidence>
<sequence>MNRQILTLFISLCAIFVIDQGIKNLFLEGFRWQGDFFSLILTYNKGVAFSMFSFLDAYLKYIQLCLVGGLGVYLLFQKEVLYQYALPIGIIAGAAFSNIYDRFLHEGVVDYFFWHYGFEFAVFNFADVMIDLGVVIILWRSWRKPNVSPK</sequence>
<evidence type="ECO:0000256" key="10">
    <source>
        <dbReference type="RuleBase" id="RU000594"/>
    </source>
</evidence>
<dbReference type="GO" id="GO:0006508">
    <property type="term" value="P:proteolysis"/>
    <property type="evidence" value="ECO:0007669"/>
    <property type="project" value="UniProtKB-KW"/>
</dbReference>
<evidence type="ECO:0000256" key="11">
    <source>
        <dbReference type="RuleBase" id="RU004181"/>
    </source>
</evidence>
<dbReference type="NCBIfam" id="TIGR00077">
    <property type="entry name" value="lspA"/>
    <property type="match status" value="1"/>
</dbReference>
<dbReference type="PANTHER" id="PTHR33695:SF1">
    <property type="entry name" value="LIPOPROTEIN SIGNAL PEPTIDASE"/>
    <property type="match status" value="1"/>
</dbReference>
<keyword evidence="9" id="KW-0997">Cell inner membrane</keyword>
<dbReference type="UniPathway" id="UPA00665"/>
<keyword evidence="5 9" id="KW-0064">Aspartyl protease</keyword>
<feature type="transmembrane region" description="Helical" evidence="9">
    <location>
        <begin position="81"/>
        <end position="100"/>
    </location>
</feature>
<evidence type="ECO:0000256" key="8">
    <source>
        <dbReference type="ARBA" id="ARBA00023136"/>
    </source>
</evidence>